<evidence type="ECO:0000313" key="2">
    <source>
        <dbReference type="EMBL" id="RSH76834.1"/>
    </source>
</evidence>
<dbReference type="AlphaFoldDB" id="A0A427XDP1"/>
<feature type="compositionally biased region" description="Low complexity" evidence="1">
    <location>
        <begin position="46"/>
        <end position="76"/>
    </location>
</feature>
<gene>
    <name evidence="2" type="ORF">EHS24_005235</name>
</gene>
<comment type="caution">
    <text evidence="2">The sequence shown here is derived from an EMBL/GenBank/DDBJ whole genome shotgun (WGS) entry which is preliminary data.</text>
</comment>
<organism evidence="2 3">
    <name type="scientific">Apiotrichum porosum</name>
    <dbReference type="NCBI Taxonomy" id="105984"/>
    <lineage>
        <taxon>Eukaryota</taxon>
        <taxon>Fungi</taxon>
        <taxon>Dikarya</taxon>
        <taxon>Basidiomycota</taxon>
        <taxon>Agaricomycotina</taxon>
        <taxon>Tremellomycetes</taxon>
        <taxon>Trichosporonales</taxon>
        <taxon>Trichosporonaceae</taxon>
        <taxon>Apiotrichum</taxon>
    </lineage>
</organism>
<dbReference type="EMBL" id="RSCE01000020">
    <property type="protein sequence ID" value="RSH76834.1"/>
    <property type="molecule type" value="Genomic_DNA"/>
</dbReference>
<dbReference type="STRING" id="105984.A0A427XDP1"/>
<dbReference type="RefSeq" id="XP_028471981.1">
    <property type="nucleotide sequence ID" value="XM_028620765.1"/>
</dbReference>
<dbReference type="GeneID" id="39589778"/>
<feature type="region of interest" description="Disordered" evidence="1">
    <location>
        <begin position="35"/>
        <end position="88"/>
    </location>
</feature>
<dbReference type="Proteomes" id="UP000279236">
    <property type="component" value="Unassembled WGS sequence"/>
</dbReference>
<proteinExistence type="predicted"/>
<dbReference type="OrthoDB" id="2595518at2759"/>
<keyword evidence="3" id="KW-1185">Reference proteome</keyword>
<evidence type="ECO:0000256" key="1">
    <source>
        <dbReference type="SAM" id="MobiDB-lite"/>
    </source>
</evidence>
<accession>A0A427XDP1</accession>
<name>A0A427XDP1_9TREE</name>
<sequence length="121" mass="12607">MLSSTPAIPLSAIEFAHESNGRRLSLTTAQGRQFFTHRDGLPSPDTLTPIGGTPTTSGAATPAESSDSAPGSRSASGQNLNEHYDDGNSLFKANSRGGLWHDQVLALRVEAVDVASMVVDG</sequence>
<evidence type="ECO:0000313" key="3">
    <source>
        <dbReference type="Proteomes" id="UP000279236"/>
    </source>
</evidence>
<reference evidence="2 3" key="1">
    <citation type="submission" date="2018-11" db="EMBL/GenBank/DDBJ databases">
        <title>Genome sequence of Apiotrichum porosum DSM 27194.</title>
        <authorList>
            <person name="Aliyu H."/>
            <person name="Gorte O."/>
            <person name="Ochsenreither K."/>
        </authorList>
    </citation>
    <scope>NUCLEOTIDE SEQUENCE [LARGE SCALE GENOMIC DNA]</scope>
    <source>
        <strain evidence="2 3">DSM 27194</strain>
    </source>
</reference>
<protein>
    <submittedName>
        <fullName evidence="2">Uncharacterized protein</fullName>
    </submittedName>
</protein>